<keyword evidence="3" id="KW-1185">Reference proteome</keyword>
<accession>A0A411Z0M0</accession>
<feature type="transmembrane region" description="Helical" evidence="1">
    <location>
        <begin position="59"/>
        <end position="78"/>
    </location>
</feature>
<feature type="transmembrane region" description="Helical" evidence="1">
    <location>
        <begin position="158"/>
        <end position="177"/>
    </location>
</feature>
<protein>
    <submittedName>
        <fullName evidence="2">DUF1109 family protein</fullName>
    </submittedName>
</protein>
<evidence type="ECO:0000256" key="1">
    <source>
        <dbReference type="SAM" id="Phobius"/>
    </source>
</evidence>
<evidence type="ECO:0000313" key="3">
    <source>
        <dbReference type="Proteomes" id="UP000284547"/>
    </source>
</evidence>
<feature type="transmembrane region" description="Helical" evidence="1">
    <location>
        <begin position="183"/>
        <end position="206"/>
    </location>
</feature>
<feature type="transmembrane region" description="Helical" evidence="1">
    <location>
        <begin position="124"/>
        <end position="146"/>
    </location>
</feature>
<reference evidence="2 3" key="1">
    <citation type="submission" date="2018-08" db="EMBL/GenBank/DDBJ databases">
        <title>Flavobacterium tibetense sp. nov., isolated from a wetland YonghuCo on Tibetan Plateau.</title>
        <authorList>
            <person name="Phurbu D."/>
            <person name="Lu H."/>
            <person name="Xing P."/>
        </authorList>
    </citation>
    <scope>NUCLEOTIDE SEQUENCE [LARGE SCALE GENOMIC DNA]</scope>
    <source>
        <strain evidence="2 3">DJC</strain>
    </source>
</reference>
<dbReference type="AlphaFoldDB" id="A0A411Z0M0"/>
<dbReference type="RefSeq" id="WP_118152909.1">
    <property type="nucleotide sequence ID" value="NZ_QWEY01000007.1"/>
</dbReference>
<proteinExistence type="predicted"/>
<organism evidence="2 3">
    <name type="scientific">Pseudotabrizicola alkalilacus</name>
    <dbReference type="NCBI Taxonomy" id="2305252"/>
    <lineage>
        <taxon>Bacteria</taxon>
        <taxon>Pseudomonadati</taxon>
        <taxon>Pseudomonadota</taxon>
        <taxon>Alphaproteobacteria</taxon>
        <taxon>Rhodobacterales</taxon>
        <taxon>Paracoccaceae</taxon>
        <taxon>Pseudotabrizicola</taxon>
    </lineage>
</organism>
<dbReference type="Pfam" id="PF06532">
    <property type="entry name" value="NrsF"/>
    <property type="match status" value="1"/>
</dbReference>
<name>A0A411Z0M0_9RHOB</name>
<comment type="caution">
    <text evidence="2">The sequence shown here is derived from an EMBL/GenBank/DDBJ whole genome shotgun (WGS) entry which is preliminary data.</text>
</comment>
<evidence type="ECO:0000313" key="2">
    <source>
        <dbReference type="EMBL" id="RGP36594.1"/>
    </source>
</evidence>
<sequence>MKTDELIRLLAADTLRQPALQRTLMLALLPALALAVLTLWFGLGFRADLLTALATPVSVARILLAGALGIAATRLALLLARPEGPQTARLWPLGAVAVAALGVLLWAFVTTPSDARQMATVGKTMATCLVTIPLLSILPVAALHYILQRGAVTAPLRAGFVAGLAGSGLAAAIYALHCTEDSPLFYVTWYGLAIMGVALVSAVIGARSLRW</sequence>
<keyword evidence="1" id="KW-1133">Transmembrane helix</keyword>
<gene>
    <name evidence="2" type="ORF">D1012_13040</name>
</gene>
<feature type="transmembrane region" description="Helical" evidence="1">
    <location>
        <begin position="90"/>
        <end position="109"/>
    </location>
</feature>
<dbReference type="InterPro" id="IPR009495">
    <property type="entry name" value="NrsF"/>
</dbReference>
<dbReference type="Proteomes" id="UP000284547">
    <property type="component" value="Unassembled WGS sequence"/>
</dbReference>
<keyword evidence="1" id="KW-0812">Transmembrane</keyword>
<dbReference type="OrthoDB" id="7764375at2"/>
<keyword evidence="1" id="KW-0472">Membrane</keyword>
<dbReference type="EMBL" id="QWEY01000007">
    <property type="protein sequence ID" value="RGP36594.1"/>
    <property type="molecule type" value="Genomic_DNA"/>
</dbReference>
<feature type="transmembrane region" description="Helical" evidence="1">
    <location>
        <begin position="24"/>
        <end position="47"/>
    </location>
</feature>